<dbReference type="EMBL" id="OU015566">
    <property type="protein sequence ID" value="CAG5102721.1"/>
    <property type="molecule type" value="Genomic_DNA"/>
</dbReference>
<evidence type="ECO:0000313" key="3">
    <source>
        <dbReference type="Proteomes" id="UP001158576"/>
    </source>
</evidence>
<sequence length="357" mass="40878">MLNICSFWEINPLTNRVRVRAPKTKAEPYPDYDTEEEGTAQLLAGLCNRKIPRGQARRSRRIRGQAPRDRSEEASEPESTFEEKTWPPAEGETTLNGANNYDDFESEISDDYSKPSRRRNVKSTGRKRRRAGSMDKDSIEESQSVTRRKRGRIEAPKEVRRKRRANDDGYTITSDDFRKFRNSIYDATHRSKKSKNRRIEVPSGTDSEQVSDFTDGDESVSTRTDSKSADDSQYSTDDNDQRNAGNGRKNPRNSRELSVIVENPAYNFNKRKTEKNRAPAGRVITVRKPKQPEKSEPVSRSRKRGRTNNTISTKRAPAKRRKNSPEYSENDGVSSDTADNNEDDEPVLESTANFWSR</sequence>
<organism evidence="2 3">
    <name type="scientific">Oikopleura dioica</name>
    <name type="common">Tunicate</name>
    <dbReference type="NCBI Taxonomy" id="34765"/>
    <lineage>
        <taxon>Eukaryota</taxon>
        <taxon>Metazoa</taxon>
        <taxon>Chordata</taxon>
        <taxon>Tunicata</taxon>
        <taxon>Appendicularia</taxon>
        <taxon>Copelata</taxon>
        <taxon>Oikopleuridae</taxon>
        <taxon>Oikopleura</taxon>
    </lineage>
</organism>
<feature type="region of interest" description="Disordered" evidence="1">
    <location>
        <begin position="47"/>
        <end position="357"/>
    </location>
</feature>
<evidence type="ECO:0000256" key="1">
    <source>
        <dbReference type="SAM" id="MobiDB-lite"/>
    </source>
</evidence>
<dbReference type="Proteomes" id="UP001158576">
    <property type="component" value="Chromosome 1"/>
</dbReference>
<proteinExistence type="predicted"/>
<gene>
    <name evidence="2" type="ORF">OKIOD_LOCUS9199</name>
</gene>
<protein>
    <submittedName>
        <fullName evidence="2">Oidioi.mRNA.OKI2018_I69.chr1.g434.t1.cds</fullName>
    </submittedName>
</protein>
<name>A0ABN7SS22_OIKDI</name>
<accession>A0ABN7SS22</accession>
<evidence type="ECO:0000313" key="2">
    <source>
        <dbReference type="EMBL" id="CAG5102721.1"/>
    </source>
</evidence>
<feature type="compositionally biased region" description="Basic and acidic residues" evidence="1">
    <location>
        <begin position="290"/>
        <end position="299"/>
    </location>
</feature>
<feature type="compositionally biased region" description="Polar residues" evidence="1">
    <location>
        <begin position="325"/>
        <end position="338"/>
    </location>
</feature>
<feature type="compositionally biased region" description="Basic residues" evidence="1">
    <location>
        <begin position="115"/>
        <end position="131"/>
    </location>
</feature>
<keyword evidence="3" id="KW-1185">Reference proteome</keyword>
<reference evidence="2 3" key="1">
    <citation type="submission" date="2021-04" db="EMBL/GenBank/DDBJ databases">
        <authorList>
            <person name="Bliznina A."/>
        </authorList>
    </citation>
    <scope>NUCLEOTIDE SEQUENCE [LARGE SCALE GENOMIC DNA]</scope>
</reference>
<feature type="compositionally biased region" description="Basic residues" evidence="1">
    <location>
        <begin position="50"/>
        <end position="63"/>
    </location>
</feature>